<proteinExistence type="inferred from homology"/>
<evidence type="ECO:0000313" key="3">
    <source>
        <dbReference type="EMBL" id="CAH0002993.1"/>
    </source>
</evidence>
<dbReference type="EMBL" id="CABFNO020001563">
    <property type="protein sequence ID" value="CAH0002993.1"/>
    <property type="molecule type" value="Genomic_DNA"/>
</dbReference>
<keyword evidence="4" id="KW-1185">Reference proteome</keyword>
<dbReference type="Gene3D" id="3.40.50.1820">
    <property type="entry name" value="alpha/beta hydrolase"/>
    <property type="match status" value="1"/>
</dbReference>
<dbReference type="SUPFAM" id="SSF53474">
    <property type="entry name" value="alpha/beta-Hydrolases"/>
    <property type="match status" value="1"/>
</dbReference>
<dbReference type="Proteomes" id="UP000754883">
    <property type="component" value="Unassembled WGS sequence"/>
</dbReference>
<dbReference type="InterPro" id="IPR000073">
    <property type="entry name" value="AB_hydrolase_1"/>
</dbReference>
<comment type="caution">
    <text evidence="3">The sequence shown here is derived from an EMBL/GenBank/DDBJ whole genome shotgun (WGS) entry which is preliminary data.</text>
</comment>
<feature type="domain" description="AB hydrolase-1" evidence="2">
    <location>
        <begin position="80"/>
        <end position="305"/>
    </location>
</feature>
<sequence>MPAPSDGYTTRGLPPPPAVSTTTLPMAGLLVDVYGLDELSASPSAPVTCLWLLHPRTRTRGRMHDIAARTVKAWHDSPAAAKTGRGLVALCFDMPNHGTRVVSERANGAWAAGNDTHAIDMLGMVKGARADVSGLMDVVAGYLGRENVDGHVVLGWSLGGHAAWQAWLGEERVDAAVSVIGSPDFMGLMGGRAAGSKLDCGEQFLGSRFFPRDLIAVCKANDPKGFLFSDGPLPELPLSEAERSRLLALVDSRGLRSKKLLLLSGGDDQLVPHKFTAPFVKVLAEVGGLQVDDRVFDGVGHWFSAEMVEQAVEFLVKAVGEGPRPKI</sequence>
<dbReference type="AlphaFoldDB" id="A0A9N9YCP5"/>
<evidence type="ECO:0000313" key="4">
    <source>
        <dbReference type="Proteomes" id="UP000754883"/>
    </source>
</evidence>
<evidence type="ECO:0000256" key="1">
    <source>
        <dbReference type="ARBA" id="ARBA00038115"/>
    </source>
</evidence>
<gene>
    <name evidence="3" type="ORF">CBYS24578_00011369</name>
</gene>
<dbReference type="Pfam" id="PF12697">
    <property type="entry name" value="Abhydrolase_6"/>
    <property type="match status" value="1"/>
</dbReference>
<accession>A0A9N9YCP5</accession>
<dbReference type="InterPro" id="IPR029058">
    <property type="entry name" value="AB_hydrolase_fold"/>
</dbReference>
<comment type="similarity">
    <text evidence="1">Belongs to the AB hydrolase superfamily. FUS2 hydrolase family.</text>
</comment>
<protein>
    <recommendedName>
        <fullName evidence="2">AB hydrolase-1 domain-containing protein</fullName>
    </recommendedName>
</protein>
<name>A0A9N9YCP5_9HYPO</name>
<reference evidence="3" key="1">
    <citation type="submission" date="2021-10" db="EMBL/GenBank/DDBJ databases">
        <authorList>
            <person name="Piombo E."/>
        </authorList>
    </citation>
    <scope>NUCLEOTIDE SEQUENCE</scope>
</reference>
<dbReference type="PANTHER" id="PTHR22946:SF0">
    <property type="entry name" value="DIENELACTONE HYDROLASE DOMAIN-CONTAINING PROTEIN"/>
    <property type="match status" value="1"/>
</dbReference>
<organism evidence="3 4">
    <name type="scientific">Clonostachys byssicola</name>
    <dbReference type="NCBI Taxonomy" id="160290"/>
    <lineage>
        <taxon>Eukaryota</taxon>
        <taxon>Fungi</taxon>
        <taxon>Dikarya</taxon>
        <taxon>Ascomycota</taxon>
        <taxon>Pezizomycotina</taxon>
        <taxon>Sordariomycetes</taxon>
        <taxon>Hypocreomycetidae</taxon>
        <taxon>Hypocreales</taxon>
        <taxon>Bionectriaceae</taxon>
        <taxon>Clonostachys</taxon>
    </lineage>
</organism>
<dbReference type="OrthoDB" id="2152248at2759"/>
<dbReference type="PANTHER" id="PTHR22946">
    <property type="entry name" value="DIENELACTONE HYDROLASE DOMAIN-CONTAINING PROTEIN-RELATED"/>
    <property type="match status" value="1"/>
</dbReference>
<dbReference type="InterPro" id="IPR050261">
    <property type="entry name" value="FrsA_esterase"/>
</dbReference>
<evidence type="ECO:0000259" key="2">
    <source>
        <dbReference type="Pfam" id="PF12697"/>
    </source>
</evidence>